<protein>
    <submittedName>
        <fullName evidence="1">Uncharacterized protein</fullName>
    </submittedName>
</protein>
<accession>A0A0W0G0N3</accession>
<evidence type="ECO:0000313" key="2">
    <source>
        <dbReference type="Proteomes" id="UP000054988"/>
    </source>
</evidence>
<dbReference type="Proteomes" id="UP000054988">
    <property type="component" value="Unassembled WGS sequence"/>
</dbReference>
<reference evidence="1 2" key="1">
    <citation type="submission" date="2015-12" db="EMBL/GenBank/DDBJ databases">
        <title>Draft genome sequence of Moniliophthora roreri, the causal agent of frosty pod rot of cacao.</title>
        <authorList>
            <person name="Aime M.C."/>
            <person name="Diaz-Valderrama J.R."/>
            <person name="Kijpornyongpan T."/>
            <person name="Phillips-Mora W."/>
        </authorList>
    </citation>
    <scope>NUCLEOTIDE SEQUENCE [LARGE SCALE GENOMIC DNA]</scope>
    <source>
        <strain evidence="1 2">MCA 2952</strain>
    </source>
</reference>
<sequence>MIGYQKEEKWKHIMHPQSR</sequence>
<dbReference type="AlphaFoldDB" id="A0A0W0G0N3"/>
<name>A0A0W0G0N3_MONRR</name>
<gene>
    <name evidence="1" type="ORF">WG66_5291</name>
</gene>
<organism evidence="1 2">
    <name type="scientific">Moniliophthora roreri</name>
    <name type="common">Frosty pod rot fungus</name>
    <name type="synonym">Monilia roreri</name>
    <dbReference type="NCBI Taxonomy" id="221103"/>
    <lineage>
        <taxon>Eukaryota</taxon>
        <taxon>Fungi</taxon>
        <taxon>Dikarya</taxon>
        <taxon>Basidiomycota</taxon>
        <taxon>Agaricomycotina</taxon>
        <taxon>Agaricomycetes</taxon>
        <taxon>Agaricomycetidae</taxon>
        <taxon>Agaricales</taxon>
        <taxon>Marasmiineae</taxon>
        <taxon>Marasmiaceae</taxon>
        <taxon>Moniliophthora</taxon>
    </lineage>
</organism>
<evidence type="ECO:0000313" key="1">
    <source>
        <dbReference type="EMBL" id="KTB42137.1"/>
    </source>
</evidence>
<proteinExistence type="predicted"/>
<comment type="caution">
    <text evidence="1">The sequence shown here is derived from an EMBL/GenBank/DDBJ whole genome shotgun (WGS) entry which is preliminary data.</text>
</comment>
<dbReference type="EMBL" id="LATX01001379">
    <property type="protein sequence ID" value="KTB42137.1"/>
    <property type="molecule type" value="Genomic_DNA"/>
</dbReference>